<evidence type="ECO:0000256" key="3">
    <source>
        <dbReference type="ARBA" id="ARBA00004370"/>
    </source>
</evidence>
<dbReference type="EC" id="1.1.3.20" evidence="5 12"/>
<comment type="function">
    <text evidence="2">Long-chain fatty alcohol oxidase involved in the omega-oxidation pathway of lipid degradation.</text>
</comment>
<evidence type="ECO:0000256" key="10">
    <source>
        <dbReference type="ARBA" id="ARBA00023002"/>
    </source>
</evidence>
<evidence type="ECO:0000259" key="16">
    <source>
        <dbReference type="Pfam" id="PF05199"/>
    </source>
</evidence>
<evidence type="ECO:0000256" key="9">
    <source>
        <dbReference type="ARBA" id="ARBA00022989"/>
    </source>
</evidence>
<evidence type="ECO:0000256" key="12">
    <source>
        <dbReference type="PIRNR" id="PIRNR028937"/>
    </source>
</evidence>
<dbReference type="EMBL" id="KV875094">
    <property type="protein sequence ID" value="OIW33590.1"/>
    <property type="molecule type" value="Genomic_DNA"/>
</dbReference>
<evidence type="ECO:0000256" key="2">
    <source>
        <dbReference type="ARBA" id="ARBA00003842"/>
    </source>
</evidence>
<sequence length="748" mass="80089">MTASADNTATPRWPGLPEPPSGDFFNETQWAVLMSLIDAVLPPTLPESKVTDQITQKAIPDADYQTAITTTRTVLAQAPDEATLAAYLSTTPSQNPATLHAIRRSLGGVSASARTQLGGVLSALATRPGALLLTGYTTPAHLQPIRVREAILKSWQASWLPSLRLLCKTTCLLAQSSFLTTSPLYQTVSGYPDVPHDWTPPGGKGFPFSFLQFEPGSEPATLETDVVIVGSGCGGGVAAKVLAEAGHAVLVVDKGYHFPPDQLPMPQAEGMHHLFENGGFVTSADTSINVAAGSCWGGGGTVNWSVALQTQGYVRREWVEQHGLPFFGTDEFQDALDRVCGFMGVADAKYQSHRGKVVLDGARRLGWEARPTPQNCGGREHPCGHCHLGCGSGNKQGPAVSWLPDAARNGAEFIEGFKAERVLFEEEGGGGKRATGVVGRWTSRDKSGGTIGPEAERVTREVVIKAKRVIVSSGSLQSPLLLKRSGLKNRHIGRNLHLHPVNFVVAFYDEDVRPWEEGIITSVCTSFENLDNNGHGPKLEPTCMVPYAIMTNLPWSSGHEFKLDVARLRHAAGFISLTRDRDSGGVYADPDTGKPCIEYTPSPFDAANTLEGVLALAKMCYITGAREIRAVLPGTRPFVRPRTTSPESERLGVADPAFVAWLAEVKRAGNRPPFAPYTSAHQMGTCRMSSHAGAGVVDPRGKVWEAEGLYVADASVFPSASGVNPMVTNMAIADWIARGVVRDLSGAK</sequence>
<evidence type="ECO:0000256" key="8">
    <source>
        <dbReference type="ARBA" id="ARBA00022827"/>
    </source>
</evidence>
<comment type="catalytic activity">
    <reaction evidence="1 12">
        <text>a long-chain primary fatty alcohol + O2 = a long-chain fatty aldehyde + H2O2</text>
        <dbReference type="Rhea" id="RHEA:22756"/>
        <dbReference type="ChEBI" id="CHEBI:15379"/>
        <dbReference type="ChEBI" id="CHEBI:16240"/>
        <dbReference type="ChEBI" id="CHEBI:17176"/>
        <dbReference type="ChEBI" id="CHEBI:77396"/>
        <dbReference type="EC" id="1.1.3.20"/>
    </reaction>
</comment>
<dbReference type="InterPro" id="IPR036188">
    <property type="entry name" value="FAD/NAD-bd_sf"/>
</dbReference>
<dbReference type="Pfam" id="PF05199">
    <property type="entry name" value="GMC_oxred_C"/>
    <property type="match status" value="1"/>
</dbReference>
<keyword evidence="11" id="KW-0472">Membrane</keyword>
<dbReference type="Proteomes" id="UP000182658">
    <property type="component" value="Unassembled WGS sequence"/>
</dbReference>
<name>A0A1J7J1F3_9PEZI</name>
<dbReference type="InterPro" id="IPR000172">
    <property type="entry name" value="GMC_OxRdtase_N"/>
</dbReference>
<accession>A0A1J7J1F3</accession>
<keyword evidence="6" id="KW-0285">Flavoprotein</keyword>
<evidence type="ECO:0000256" key="7">
    <source>
        <dbReference type="ARBA" id="ARBA00022692"/>
    </source>
</evidence>
<dbReference type="STRING" id="1408157.A0A1J7J1F3"/>
<evidence type="ECO:0000313" key="18">
    <source>
        <dbReference type="Proteomes" id="UP000182658"/>
    </source>
</evidence>
<feature type="domain" description="Glucose-methanol-choline oxidoreductase C-terminal" evidence="16">
    <location>
        <begin position="593"/>
        <end position="733"/>
    </location>
</feature>
<feature type="compositionally biased region" description="Polar residues" evidence="14">
    <location>
        <begin position="1"/>
        <end position="10"/>
    </location>
</feature>
<dbReference type="PIRSF" id="PIRSF028937">
    <property type="entry name" value="Lg_Ch_AO"/>
    <property type="match status" value="1"/>
</dbReference>
<dbReference type="Pfam" id="PF00732">
    <property type="entry name" value="GMC_oxred_N"/>
    <property type="match status" value="1"/>
</dbReference>
<keyword evidence="9" id="KW-1133">Transmembrane helix</keyword>
<dbReference type="InterPro" id="IPR007867">
    <property type="entry name" value="GMC_OxRtase_C"/>
</dbReference>
<keyword evidence="18" id="KW-1185">Reference proteome</keyword>
<evidence type="ECO:0000256" key="11">
    <source>
        <dbReference type="ARBA" id="ARBA00023136"/>
    </source>
</evidence>
<dbReference type="PANTHER" id="PTHR46056:SF12">
    <property type="entry name" value="LONG-CHAIN-ALCOHOL OXIDASE"/>
    <property type="match status" value="1"/>
</dbReference>
<evidence type="ECO:0000256" key="6">
    <source>
        <dbReference type="ARBA" id="ARBA00022630"/>
    </source>
</evidence>
<dbReference type="AlphaFoldDB" id="A0A1J7J1F3"/>
<evidence type="ECO:0000313" key="17">
    <source>
        <dbReference type="EMBL" id="OIW33590.1"/>
    </source>
</evidence>
<dbReference type="GO" id="GO:0016020">
    <property type="term" value="C:membrane"/>
    <property type="evidence" value="ECO:0007669"/>
    <property type="project" value="UniProtKB-SubCell"/>
</dbReference>
<comment type="subcellular location">
    <subcellularLocation>
        <location evidence="3">Membrane</location>
    </subcellularLocation>
</comment>
<keyword evidence="8" id="KW-0274">FAD</keyword>
<feature type="region of interest" description="Disordered" evidence="14">
    <location>
        <begin position="1"/>
        <end position="21"/>
    </location>
</feature>
<dbReference type="OrthoDB" id="269227at2759"/>
<dbReference type="Gene3D" id="3.50.50.60">
    <property type="entry name" value="FAD/NAD(P)-binding domain"/>
    <property type="match status" value="2"/>
</dbReference>
<comment type="similarity">
    <text evidence="4 12">Belongs to the GMC oxidoreductase family.</text>
</comment>
<proteinExistence type="inferred from homology"/>
<organism evidence="17 18">
    <name type="scientific">Coniochaeta ligniaria NRRL 30616</name>
    <dbReference type="NCBI Taxonomy" id="1408157"/>
    <lineage>
        <taxon>Eukaryota</taxon>
        <taxon>Fungi</taxon>
        <taxon>Dikarya</taxon>
        <taxon>Ascomycota</taxon>
        <taxon>Pezizomycotina</taxon>
        <taxon>Sordariomycetes</taxon>
        <taxon>Sordariomycetidae</taxon>
        <taxon>Coniochaetales</taxon>
        <taxon>Coniochaetaceae</taxon>
        <taxon>Coniochaeta</taxon>
    </lineage>
</organism>
<reference evidence="17 18" key="1">
    <citation type="submission" date="2016-10" db="EMBL/GenBank/DDBJ databases">
        <title>Draft genome sequence of Coniochaeta ligniaria NRRL30616, a lignocellulolytic fungus for bioabatement of inhibitors in plant biomass hydrolysates.</title>
        <authorList>
            <consortium name="DOE Joint Genome Institute"/>
            <person name="Jimenez D.J."/>
            <person name="Hector R.E."/>
            <person name="Riley R."/>
            <person name="Sun H."/>
            <person name="Grigoriev I.V."/>
            <person name="Van Elsas J.D."/>
            <person name="Nichols N.N."/>
        </authorList>
    </citation>
    <scope>NUCLEOTIDE SEQUENCE [LARGE SCALE GENOMIC DNA]</scope>
    <source>
        <strain evidence="17 18">NRRL 30616</strain>
    </source>
</reference>
<keyword evidence="10 12" id="KW-0560">Oxidoreductase</keyword>
<gene>
    <name evidence="17" type="ORF">CONLIGDRAFT_184489</name>
</gene>
<dbReference type="GO" id="GO:0050660">
    <property type="term" value="F:flavin adenine dinucleotide binding"/>
    <property type="evidence" value="ECO:0007669"/>
    <property type="project" value="InterPro"/>
</dbReference>
<dbReference type="SUPFAM" id="SSF51905">
    <property type="entry name" value="FAD/NAD(P)-binding domain"/>
    <property type="match status" value="1"/>
</dbReference>
<evidence type="ECO:0000256" key="4">
    <source>
        <dbReference type="ARBA" id="ARBA00010790"/>
    </source>
</evidence>
<evidence type="ECO:0000259" key="15">
    <source>
        <dbReference type="Pfam" id="PF00732"/>
    </source>
</evidence>
<evidence type="ECO:0000256" key="1">
    <source>
        <dbReference type="ARBA" id="ARBA00000920"/>
    </source>
</evidence>
<keyword evidence="7" id="KW-0812">Transmembrane</keyword>
<feature type="domain" description="Glucose-methanol-choline oxidoreductase N-terminal" evidence="15">
    <location>
        <begin position="271"/>
        <end position="501"/>
    </location>
</feature>
<evidence type="ECO:0000256" key="5">
    <source>
        <dbReference type="ARBA" id="ARBA00013125"/>
    </source>
</evidence>
<dbReference type="InterPro" id="IPR012400">
    <property type="entry name" value="Long_Oxdase"/>
</dbReference>
<dbReference type="InParanoid" id="A0A1J7J1F3"/>
<feature type="active site" description="Proton acceptor" evidence="13">
    <location>
        <position position="681"/>
    </location>
</feature>
<protein>
    <recommendedName>
        <fullName evidence="5 12">Long-chain-alcohol oxidase</fullName>
        <ecNumber evidence="5 12">1.1.3.20</ecNumber>
    </recommendedName>
</protein>
<dbReference type="GO" id="GO:0046577">
    <property type="term" value="F:long-chain-alcohol oxidase activity"/>
    <property type="evidence" value="ECO:0007669"/>
    <property type="project" value="UniProtKB-EC"/>
</dbReference>
<evidence type="ECO:0000256" key="14">
    <source>
        <dbReference type="SAM" id="MobiDB-lite"/>
    </source>
</evidence>
<evidence type="ECO:0000256" key="13">
    <source>
        <dbReference type="PIRSR" id="PIRSR028937-1"/>
    </source>
</evidence>
<dbReference type="PANTHER" id="PTHR46056">
    <property type="entry name" value="LONG-CHAIN-ALCOHOL OXIDASE"/>
    <property type="match status" value="1"/>
</dbReference>